<organism evidence="2">
    <name type="scientific">viral metagenome</name>
    <dbReference type="NCBI Taxonomy" id="1070528"/>
    <lineage>
        <taxon>unclassified sequences</taxon>
        <taxon>metagenomes</taxon>
        <taxon>organismal metagenomes</taxon>
    </lineage>
</organism>
<sequence>MDLSDERTKSMLCRNSSTNGRLDIRAPLTQNVLELYDRVNIGGSKSNYNEAMTGNWSENVLSKTFFSIENIRIIQNAIRAGVYNSSKGRYKIGDQNEDTLKIIMRSIFLTHAVNIPNDITKQIVELNDLVCGYCVPQLLGECEGYIKYKNDVSTLVVPIDRPLSTYHNNVLETKRFF</sequence>
<reference evidence="2" key="1">
    <citation type="journal article" date="2020" name="Nature">
        <title>Giant virus diversity and host interactions through global metagenomics.</title>
        <authorList>
            <person name="Schulz F."/>
            <person name="Roux S."/>
            <person name="Paez-Espino D."/>
            <person name="Jungbluth S."/>
            <person name="Walsh D.A."/>
            <person name="Denef V.J."/>
            <person name="McMahon K.D."/>
            <person name="Konstantinidis K.T."/>
            <person name="Eloe-Fadrosh E.A."/>
            <person name="Kyrpides N.C."/>
            <person name="Woyke T."/>
        </authorList>
    </citation>
    <scope>NUCLEOTIDE SEQUENCE</scope>
    <source>
        <strain evidence="2">GVMAG-M-3300020185-18</strain>
    </source>
</reference>
<dbReference type="EMBL" id="MN739316">
    <property type="protein sequence ID" value="QHS98442.1"/>
    <property type="molecule type" value="Genomic_DNA"/>
</dbReference>
<dbReference type="Pfam" id="PF19065">
    <property type="entry name" value="P8_CR"/>
    <property type="match status" value="1"/>
</dbReference>
<dbReference type="InterPro" id="IPR043916">
    <property type="entry name" value="P8_CR"/>
</dbReference>
<accession>A0A6C0C2B2</accession>
<evidence type="ECO:0000313" key="2">
    <source>
        <dbReference type="EMBL" id="QHS98442.1"/>
    </source>
</evidence>
<dbReference type="AlphaFoldDB" id="A0A6C0C2B2"/>
<proteinExistence type="predicted"/>
<protein>
    <recommendedName>
        <fullName evidence="1">Minor capsid protein P8 central region domain-containing protein</fullName>
    </recommendedName>
</protein>
<evidence type="ECO:0000259" key="1">
    <source>
        <dbReference type="Pfam" id="PF19065"/>
    </source>
</evidence>
<name>A0A6C0C2B2_9ZZZZ</name>
<feature type="domain" description="Minor capsid protein P8 central region" evidence="1">
    <location>
        <begin position="56"/>
        <end position="166"/>
    </location>
</feature>